<keyword evidence="2" id="KW-1185">Reference proteome</keyword>
<dbReference type="AlphaFoldDB" id="A0A9W7JDF3"/>
<protein>
    <submittedName>
        <fullName evidence="1">Uncharacterized protein</fullName>
    </submittedName>
</protein>
<accession>A0A9W7JDF3</accession>
<dbReference type="OrthoDB" id="1424466at2759"/>
<comment type="caution">
    <text evidence="1">The sequence shown here is derived from an EMBL/GenBank/DDBJ whole genome shotgun (WGS) entry which is preliminary data.</text>
</comment>
<proteinExistence type="predicted"/>
<reference evidence="1" key="1">
    <citation type="submission" date="2023-05" db="EMBL/GenBank/DDBJ databases">
        <title>Genome and transcriptome analyses reveal genes involved in the formation of fine ridges on petal epidermal cells in Hibiscus trionum.</title>
        <authorList>
            <person name="Koshimizu S."/>
            <person name="Masuda S."/>
            <person name="Ishii T."/>
            <person name="Shirasu K."/>
            <person name="Hoshino A."/>
            <person name="Arita M."/>
        </authorList>
    </citation>
    <scope>NUCLEOTIDE SEQUENCE</scope>
    <source>
        <strain evidence="1">Hamamatsu line</strain>
    </source>
</reference>
<name>A0A9W7JDF3_HIBTR</name>
<organism evidence="1 2">
    <name type="scientific">Hibiscus trionum</name>
    <name type="common">Flower of an hour</name>
    <dbReference type="NCBI Taxonomy" id="183268"/>
    <lineage>
        <taxon>Eukaryota</taxon>
        <taxon>Viridiplantae</taxon>
        <taxon>Streptophyta</taxon>
        <taxon>Embryophyta</taxon>
        <taxon>Tracheophyta</taxon>
        <taxon>Spermatophyta</taxon>
        <taxon>Magnoliopsida</taxon>
        <taxon>eudicotyledons</taxon>
        <taxon>Gunneridae</taxon>
        <taxon>Pentapetalae</taxon>
        <taxon>rosids</taxon>
        <taxon>malvids</taxon>
        <taxon>Malvales</taxon>
        <taxon>Malvaceae</taxon>
        <taxon>Malvoideae</taxon>
        <taxon>Hibiscus</taxon>
    </lineage>
</organism>
<sequence length="119" mass="13660">MGIRSVLHPQTRIGRSTLYLPQASYQMTLSEKISFLKVLKEMKTPDEYSSNVSRSVHLKQRKLLGLKSYDCHLLMQEILPIAIRGNLPEKVCIVLIKVCNFLEIFALRSLKKVNLMDLS</sequence>
<evidence type="ECO:0000313" key="2">
    <source>
        <dbReference type="Proteomes" id="UP001165190"/>
    </source>
</evidence>
<dbReference type="Proteomes" id="UP001165190">
    <property type="component" value="Unassembled WGS sequence"/>
</dbReference>
<dbReference type="EMBL" id="BSYR01000056">
    <property type="protein sequence ID" value="GMJ09674.1"/>
    <property type="molecule type" value="Genomic_DNA"/>
</dbReference>
<gene>
    <name evidence="1" type="ORF">HRI_004636600</name>
</gene>
<evidence type="ECO:0000313" key="1">
    <source>
        <dbReference type="EMBL" id="GMJ09674.1"/>
    </source>
</evidence>